<reference evidence="1 2" key="1">
    <citation type="submission" date="2016-11" db="EMBL/GenBank/DDBJ databases">
        <authorList>
            <person name="Jaros S."/>
            <person name="Januszkiewicz K."/>
            <person name="Wedrychowicz H."/>
        </authorList>
    </citation>
    <scope>NUCLEOTIDE SEQUENCE [LARGE SCALE GENOMIC DNA]</scope>
    <source>
        <strain evidence="1 2">DSM 15930</strain>
    </source>
</reference>
<proteinExistence type="predicted"/>
<keyword evidence="2" id="KW-1185">Reference proteome</keyword>
<sequence>MMYESAVEEKKDELKYEQNDSCYRLATVTSIFEDGFSPKLTFVGEQTESNKKFSYLYSYKPAKNDMVLLAKTDSTFIILGKVAYDVAPDPGTTEDDIISIITSQLLLNKVVKFNSNEVINVDTTVYYNFFRLLDSELLRTNRFAMNNQTPINTRSVPSLSTSADLGAVITKVNTIISNLRSFGFFTT</sequence>
<name>A0A1M7NK80_9FIRM</name>
<dbReference type="STRING" id="1120996.SAMN02746066_04559"/>
<protein>
    <submittedName>
        <fullName evidence="1">Uncharacterized protein</fullName>
    </submittedName>
</protein>
<evidence type="ECO:0000313" key="2">
    <source>
        <dbReference type="Proteomes" id="UP000184038"/>
    </source>
</evidence>
<dbReference type="EMBL" id="FRCP01000031">
    <property type="protein sequence ID" value="SHN04127.1"/>
    <property type="molecule type" value="Genomic_DNA"/>
</dbReference>
<dbReference type="Proteomes" id="UP000184038">
    <property type="component" value="Unassembled WGS sequence"/>
</dbReference>
<dbReference type="RefSeq" id="WP_139241842.1">
    <property type="nucleotide sequence ID" value="NZ_FRCP01000031.1"/>
</dbReference>
<organism evidence="1 2">
    <name type="scientific">Anaerosporobacter mobilis DSM 15930</name>
    <dbReference type="NCBI Taxonomy" id="1120996"/>
    <lineage>
        <taxon>Bacteria</taxon>
        <taxon>Bacillati</taxon>
        <taxon>Bacillota</taxon>
        <taxon>Clostridia</taxon>
        <taxon>Lachnospirales</taxon>
        <taxon>Lachnospiraceae</taxon>
        <taxon>Anaerosporobacter</taxon>
    </lineage>
</organism>
<dbReference type="AlphaFoldDB" id="A0A1M7NK80"/>
<gene>
    <name evidence="1" type="ORF">SAMN02746066_04559</name>
</gene>
<accession>A0A1M7NK80</accession>
<evidence type="ECO:0000313" key="1">
    <source>
        <dbReference type="EMBL" id="SHN04127.1"/>
    </source>
</evidence>